<keyword evidence="6" id="KW-0863">Zinc-finger</keyword>
<dbReference type="PROSITE" id="PS00333">
    <property type="entry name" value="DNA_LIGASE_A2"/>
    <property type="match status" value="1"/>
</dbReference>
<accession>A0AAD5TFR5</accession>
<dbReference type="GO" id="GO:0005524">
    <property type="term" value="F:ATP binding"/>
    <property type="evidence" value="ECO:0007669"/>
    <property type="project" value="InterPro"/>
</dbReference>
<dbReference type="Gene3D" id="2.40.50.140">
    <property type="entry name" value="Nucleic acid-binding proteins"/>
    <property type="match status" value="1"/>
</dbReference>
<dbReference type="InterPro" id="IPR050326">
    <property type="entry name" value="NAD_dep_DNA_ligaseB"/>
</dbReference>
<evidence type="ECO:0000256" key="3">
    <source>
        <dbReference type="ARBA" id="ARBA00022705"/>
    </source>
</evidence>
<dbReference type="GO" id="GO:0006260">
    <property type="term" value="P:DNA replication"/>
    <property type="evidence" value="ECO:0007669"/>
    <property type="project" value="UniProtKB-KW"/>
</dbReference>
<keyword evidence="4" id="KW-0227">DNA damage</keyword>
<evidence type="ECO:0000256" key="7">
    <source>
        <dbReference type="SAM" id="MobiDB-lite"/>
    </source>
</evidence>
<dbReference type="Gene3D" id="3.30.1490.70">
    <property type="match status" value="1"/>
</dbReference>
<dbReference type="PANTHER" id="PTHR47810">
    <property type="entry name" value="DNA LIGASE"/>
    <property type="match status" value="1"/>
</dbReference>
<gene>
    <name evidence="9" type="ORF">HDU87_007875</name>
</gene>
<name>A0AAD5TFR5_9FUNG</name>
<feature type="compositionally biased region" description="Low complexity" evidence="7">
    <location>
        <begin position="225"/>
        <end position="234"/>
    </location>
</feature>
<evidence type="ECO:0000256" key="2">
    <source>
        <dbReference type="ARBA" id="ARBA00022598"/>
    </source>
</evidence>
<dbReference type="InterPro" id="IPR007527">
    <property type="entry name" value="Znf_SWIM"/>
</dbReference>
<dbReference type="GO" id="GO:0008270">
    <property type="term" value="F:zinc ion binding"/>
    <property type="evidence" value="ECO:0007669"/>
    <property type="project" value="UniProtKB-KW"/>
</dbReference>
<feature type="compositionally biased region" description="Low complexity" evidence="7">
    <location>
        <begin position="24"/>
        <end position="35"/>
    </location>
</feature>
<comment type="cofactor">
    <cofactor evidence="1">
        <name>a divalent metal cation</name>
        <dbReference type="ChEBI" id="CHEBI:60240"/>
    </cofactor>
</comment>
<dbReference type="Pfam" id="PF01068">
    <property type="entry name" value="DNA_ligase_A_M"/>
    <property type="match status" value="1"/>
</dbReference>
<keyword evidence="5" id="KW-0234">DNA repair</keyword>
<dbReference type="Pfam" id="PF10283">
    <property type="entry name" value="zf-CCHH"/>
    <property type="match status" value="1"/>
</dbReference>
<organism evidence="9 10">
    <name type="scientific">Geranomyces variabilis</name>
    <dbReference type="NCBI Taxonomy" id="109894"/>
    <lineage>
        <taxon>Eukaryota</taxon>
        <taxon>Fungi</taxon>
        <taxon>Fungi incertae sedis</taxon>
        <taxon>Chytridiomycota</taxon>
        <taxon>Chytridiomycota incertae sedis</taxon>
        <taxon>Chytridiomycetes</taxon>
        <taxon>Spizellomycetales</taxon>
        <taxon>Powellomycetaceae</taxon>
        <taxon>Geranomyces</taxon>
    </lineage>
</organism>
<dbReference type="NCBIfam" id="NF006592">
    <property type="entry name" value="PRK09125.1"/>
    <property type="match status" value="1"/>
</dbReference>
<dbReference type="InterPro" id="IPR012340">
    <property type="entry name" value="NA-bd_OB-fold"/>
</dbReference>
<dbReference type="Pfam" id="PF14743">
    <property type="entry name" value="DNA_ligase_OB_2"/>
    <property type="match status" value="1"/>
</dbReference>
<comment type="caution">
    <text evidence="9">The sequence shown here is derived from an EMBL/GenBank/DDBJ whole genome shotgun (WGS) entry which is preliminary data.</text>
</comment>
<proteinExistence type="predicted"/>
<dbReference type="Proteomes" id="UP001212152">
    <property type="component" value="Unassembled WGS sequence"/>
</dbReference>
<evidence type="ECO:0000256" key="6">
    <source>
        <dbReference type="PROSITE-ProRule" id="PRU00325"/>
    </source>
</evidence>
<evidence type="ECO:0000313" key="10">
    <source>
        <dbReference type="Proteomes" id="UP001212152"/>
    </source>
</evidence>
<keyword evidence="6" id="KW-0862">Zinc</keyword>
<dbReference type="SUPFAM" id="SSF50249">
    <property type="entry name" value="Nucleic acid-binding proteins"/>
    <property type="match status" value="1"/>
</dbReference>
<protein>
    <recommendedName>
        <fullName evidence="8">SWIM-type domain-containing protein</fullName>
    </recommendedName>
</protein>
<dbReference type="GO" id="GO:0006310">
    <property type="term" value="P:DNA recombination"/>
    <property type="evidence" value="ECO:0007669"/>
    <property type="project" value="InterPro"/>
</dbReference>
<dbReference type="Gene3D" id="3.30.470.30">
    <property type="entry name" value="DNA ligase/mRNA capping enzyme"/>
    <property type="match status" value="1"/>
</dbReference>
<dbReference type="AlphaFoldDB" id="A0AAD5TFR5"/>
<sequence>MPRKLPFGNTAGTSKKPANPVGRTPKSPKAAPAAPVATLSLPACKYGAQCYQVNTQHLANFSHHSKVSAKRDLPVVGVASAAGTNGDDHALAGDSADEAGPSGKGSENEDSADVDEDSAEELNAESAAPTPTISLPKPKAILADGDTRQVTSQTSSATYTIKRTGDHYYCTCPAWRNQGGAPVDARSCKHLKQLLGEEYENARCLLNGGPPPGAPSTMVKRKGTADPAAGGPAAKKAKAVAPPLLLAQSWNIATGIDPTGWWISEKLDGVRAYWDPNEKKIFSRLGNAFTAPEWFLNALPTDMSLDGELFVGRKQFSQTVSIVKTHNSTKWHSLAFHVFDAPSLGALPFEARQAALAKFVATVDPGIVKLTEQTRCKDRQHVLDMLKKVEALGAEGLMLRQPASSYEGKRSKTLLKVKTFFDAEAEVIGYEPGKGRNKGVCGALKVVMESGKPFKIGTGLDDDCRRNPPPVGSIVTYRFQELTQDKVPRFPSYVGLRVDCVAAKDYVFP</sequence>
<dbReference type="PROSITE" id="PS50966">
    <property type="entry name" value="ZF_SWIM"/>
    <property type="match status" value="1"/>
</dbReference>
<keyword evidence="3" id="KW-0235">DNA replication</keyword>
<evidence type="ECO:0000256" key="4">
    <source>
        <dbReference type="ARBA" id="ARBA00022763"/>
    </source>
</evidence>
<dbReference type="CDD" id="cd07896">
    <property type="entry name" value="Adenylation_kDNA_ligase_like"/>
    <property type="match status" value="1"/>
</dbReference>
<feature type="region of interest" description="Disordered" evidence="7">
    <location>
        <begin position="1"/>
        <end position="35"/>
    </location>
</feature>
<dbReference type="InterPro" id="IPR012310">
    <property type="entry name" value="DNA_ligase_ATP-dep_cent"/>
</dbReference>
<dbReference type="InterPro" id="IPR019406">
    <property type="entry name" value="APLF_PBZ"/>
</dbReference>
<evidence type="ECO:0000256" key="5">
    <source>
        <dbReference type="ARBA" id="ARBA00023204"/>
    </source>
</evidence>
<feature type="compositionally biased region" description="Acidic residues" evidence="7">
    <location>
        <begin position="108"/>
        <end position="123"/>
    </location>
</feature>
<dbReference type="InterPro" id="IPR016059">
    <property type="entry name" value="DNA_ligase_ATP-dep_CS"/>
</dbReference>
<feature type="region of interest" description="Disordered" evidence="7">
    <location>
        <begin position="208"/>
        <end position="234"/>
    </location>
</feature>
<dbReference type="PANTHER" id="PTHR47810:SF1">
    <property type="entry name" value="DNA LIGASE B"/>
    <property type="match status" value="1"/>
</dbReference>
<feature type="region of interest" description="Disordered" evidence="7">
    <location>
        <begin position="80"/>
        <end position="138"/>
    </location>
</feature>
<keyword evidence="10" id="KW-1185">Reference proteome</keyword>
<feature type="domain" description="SWIM-type" evidence="8">
    <location>
        <begin position="159"/>
        <end position="199"/>
    </location>
</feature>
<keyword evidence="2" id="KW-0436">Ligase</keyword>
<dbReference type="InterPro" id="IPR029319">
    <property type="entry name" value="DNA_ligase_OB"/>
</dbReference>
<dbReference type="GO" id="GO:0006281">
    <property type="term" value="P:DNA repair"/>
    <property type="evidence" value="ECO:0007669"/>
    <property type="project" value="UniProtKB-KW"/>
</dbReference>
<dbReference type="SUPFAM" id="SSF56091">
    <property type="entry name" value="DNA ligase/mRNA capping enzyme, catalytic domain"/>
    <property type="match status" value="1"/>
</dbReference>
<evidence type="ECO:0000313" key="9">
    <source>
        <dbReference type="EMBL" id="KAJ3172371.1"/>
    </source>
</evidence>
<evidence type="ECO:0000259" key="8">
    <source>
        <dbReference type="PROSITE" id="PS50966"/>
    </source>
</evidence>
<dbReference type="GO" id="GO:0003910">
    <property type="term" value="F:DNA ligase (ATP) activity"/>
    <property type="evidence" value="ECO:0007669"/>
    <property type="project" value="InterPro"/>
</dbReference>
<reference evidence="9" key="1">
    <citation type="submission" date="2020-05" db="EMBL/GenBank/DDBJ databases">
        <title>Phylogenomic resolution of chytrid fungi.</title>
        <authorList>
            <person name="Stajich J.E."/>
            <person name="Amses K."/>
            <person name="Simmons R."/>
            <person name="Seto K."/>
            <person name="Myers J."/>
            <person name="Bonds A."/>
            <person name="Quandt C.A."/>
            <person name="Barry K."/>
            <person name="Liu P."/>
            <person name="Grigoriev I."/>
            <person name="Longcore J.E."/>
            <person name="James T.Y."/>
        </authorList>
    </citation>
    <scope>NUCLEOTIDE SEQUENCE</scope>
    <source>
        <strain evidence="9">JEL0379</strain>
    </source>
</reference>
<keyword evidence="6" id="KW-0479">Metal-binding</keyword>
<evidence type="ECO:0000256" key="1">
    <source>
        <dbReference type="ARBA" id="ARBA00001968"/>
    </source>
</evidence>
<dbReference type="CDD" id="cd08041">
    <property type="entry name" value="OBF_kDNA_ligase_like"/>
    <property type="match status" value="1"/>
</dbReference>
<dbReference type="EMBL" id="JADGJQ010000078">
    <property type="protein sequence ID" value="KAJ3172371.1"/>
    <property type="molecule type" value="Genomic_DNA"/>
</dbReference>